<accession>A0A6J6VIS8</accession>
<feature type="domain" description="Thiolase-like protein type 1 additional C-terminal" evidence="4">
    <location>
        <begin position="421"/>
        <end position="487"/>
    </location>
</feature>
<evidence type="ECO:0000256" key="3">
    <source>
        <dbReference type="ARBA" id="ARBA00023315"/>
    </source>
</evidence>
<dbReference type="PANTHER" id="PTHR18919:SF139">
    <property type="entry name" value="THIOLASE-LIKE PROTEIN TYPE 1 ADDITIONAL C-TERMINAL DOMAIN-CONTAINING PROTEIN"/>
    <property type="match status" value="1"/>
</dbReference>
<protein>
    <submittedName>
        <fullName evidence="5">Unannotated protein</fullName>
    </submittedName>
</protein>
<dbReference type="AlphaFoldDB" id="A0A6J6VIS8"/>
<evidence type="ECO:0000256" key="1">
    <source>
        <dbReference type="ARBA" id="ARBA00010982"/>
    </source>
</evidence>
<dbReference type="EMBL" id="CAEZYR010000193">
    <property type="protein sequence ID" value="CAB4772341.1"/>
    <property type="molecule type" value="Genomic_DNA"/>
</dbReference>
<dbReference type="PANTHER" id="PTHR18919">
    <property type="entry name" value="ACETYL-COA C-ACYLTRANSFERASE"/>
    <property type="match status" value="1"/>
</dbReference>
<evidence type="ECO:0000313" key="7">
    <source>
        <dbReference type="EMBL" id="CAB5011119.1"/>
    </source>
</evidence>
<keyword evidence="2" id="KW-0808">Transferase</keyword>
<dbReference type="Gene3D" id="2.40.50.840">
    <property type="match status" value="1"/>
</dbReference>
<dbReference type="Gene3D" id="3.40.47.10">
    <property type="match status" value="1"/>
</dbReference>
<evidence type="ECO:0000313" key="6">
    <source>
        <dbReference type="EMBL" id="CAB4928289.1"/>
    </source>
</evidence>
<reference evidence="5" key="1">
    <citation type="submission" date="2020-05" db="EMBL/GenBank/DDBJ databases">
        <authorList>
            <person name="Chiriac C."/>
            <person name="Salcher M."/>
            <person name="Ghai R."/>
            <person name="Kavagutti S V."/>
        </authorList>
    </citation>
    <scope>NUCLEOTIDE SEQUENCE</scope>
</reference>
<dbReference type="InterPro" id="IPR016039">
    <property type="entry name" value="Thiolase-like"/>
</dbReference>
<evidence type="ECO:0000313" key="5">
    <source>
        <dbReference type="EMBL" id="CAB4772341.1"/>
    </source>
</evidence>
<sequence length="497" mass="52619">MSADRQPVIVGVAQHRWRAIDPATGPDVAVRAAAVARAAAADTGIGHRAIASVDAWVHTVGWAAANPVDLIARAAGAKVRHCWSSGSGGEVGVAAANWAARAILAGELDSVVVTGGTDFRTRARAERLGIAYSPPSGGEGAFDVLVKGKPASSEIELAHDMAIPIHVYPIFENALRAARGLGIDEHRDRMGALMSSFTAVAATNPYAWFPEFRTADDLTAPTADNRMIGFPYTKRLNAILDVDLNAAYVMMSAARASALGIRSDRWVHWWGGASADEQAYHPSTRPDLAACPAMQDSHRGALHEAGIGVDDIAMFDFYSCFPVAVEMACEMLGLDDRDPRRFTLTGGLPYAGGPGSAYTLHSIAAMVDRVREQPHETALVTGNGMFLSKHASSVWGGRPRPLAPVGSASAPRTTLAQMPLTVDEAPTGRGTIDGYTVLHDRAGEPARGLVVGHLANGHRFVAHVIEPEALVELEQYEGVGRNGDVRRGEGVNILELA</sequence>
<gene>
    <name evidence="5" type="ORF">UFOPK2754_03162</name>
    <name evidence="6" type="ORF">UFOPK3543_02503</name>
    <name evidence="7" type="ORF">UFOPK3967_02241</name>
</gene>
<dbReference type="EMBL" id="CAFBMH010000126">
    <property type="protein sequence ID" value="CAB4928289.1"/>
    <property type="molecule type" value="Genomic_DNA"/>
</dbReference>
<name>A0A6J6VIS8_9ZZZZ</name>
<dbReference type="GO" id="GO:0016746">
    <property type="term" value="F:acyltransferase activity"/>
    <property type="evidence" value="ECO:0007669"/>
    <property type="project" value="UniProtKB-KW"/>
</dbReference>
<organism evidence="5">
    <name type="scientific">freshwater metagenome</name>
    <dbReference type="NCBI Taxonomy" id="449393"/>
    <lineage>
        <taxon>unclassified sequences</taxon>
        <taxon>metagenomes</taxon>
        <taxon>ecological metagenomes</taxon>
    </lineage>
</organism>
<comment type="similarity">
    <text evidence="1">Belongs to the thiolase-like superfamily. Thiolase family.</text>
</comment>
<evidence type="ECO:0000259" key="4">
    <source>
        <dbReference type="Pfam" id="PF18313"/>
    </source>
</evidence>
<dbReference type="Pfam" id="PF18313">
    <property type="entry name" value="TLP1_add_C"/>
    <property type="match status" value="1"/>
</dbReference>
<dbReference type="InterPro" id="IPR040771">
    <property type="entry name" value="TLP1_add_C"/>
</dbReference>
<evidence type="ECO:0000256" key="2">
    <source>
        <dbReference type="ARBA" id="ARBA00022679"/>
    </source>
</evidence>
<dbReference type="EMBL" id="CAFBOS010000161">
    <property type="protein sequence ID" value="CAB5011119.1"/>
    <property type="molecule type" value="Genomic_DNA"/>
</dbReference>
<proteinExistence type="inferred from homology"/>
<keyword evidence="3" id="KW-0012">Acyltransferase</keyword>
<dbReference type="SUPFAM" id="SSF53901">
    <property type="entry name" value="Thiolase-like"/>
    <property type="match status" value="1"/>
</dbReference>